<dbReference type="PROSITE" id="PS51186">
    <property type="entry name" value="GNAT"/>
    <property type="match status" value="1"/>
</dbReference>
<feature type="domain" description="N-acetyltransferase" evidence="1">
    <location>
        <begin position="21"/>
        <end position="178"/>
    </location>
</feature>
<evidence type="ECO:0000313" key="3">
    <source>
        <dbReference type="Proteomes" id="UP000321899"/>
    </source>
</evidence>
<keyword evidence="2" id="KW-0808">Transferase</keyword>
<dbReference type="SUPFAM" id="SSF55729">
    <property type="entry name" value="Acyl-CoA N-acyltransferases (Nat)"/>
    <property type="match status" value="1"/>
</dbReference>
<dbReference type="RefSeq" id="WP_139449448.1">
    <property type="nucleotide sequence ID" value="NZ_VDMB01000014.1"/>
</dbReference>
<comment type="caution">
    <text evidence="2">The sequence shown here is derived from an EMBL/GenBank/DDBJ whole genome shotgun (WGS) entry which is preliminary data.</text>
</comment>
<dbReference type="InterPro" id="IPR000182">
    <property type="entry name" value="GNAT_dom"/>
</dbReference>
<protein>
    <submittedName>
        <fullName evidence="2">GNAT family N-acetyltransferase</fullName>
    </submittedName>
</protein>
<keyword evidence="3" id="KW-1185">Reference proteome</keyword>
<dbReference type="PANTHER" id="PTHR43792">
    <property type="entry name" value="GNAT FAMILY, PUTATIVE (AFU_ORTHOLOGUE AFUA_3G00765)-RELATED-RELATED"/>
    <property type="match status" value="1"/>
</dbReference>
<dbReference type="PANTHER" id="PTHR43792:SF13">
    <property type="entry name" value="ACETYLTRANSFERASE"/>
    <property type="match status" value="1"/>
</dbReference>
<dbReference type="Gene3D" id="3.40.630.30">
    <property type="match status" value="1"/>
</dbReference>
<evidence type="ECO:0000259" key="1">
    <source>
        <dbReference type="PROSITE" id="PS51186"/>
    </source>
</evidence>
<gene>
    <name evidence="2" type="ORF">FIM25_11540</name>
</gene>
<reference evidence="2 3" key="1">
    <citation type="submission" date="2019-06" db="EMBL/GenBank/DDBJ databases">
        <title>Desulfobotulus mexicanus sp. nov., a novel sulfate-reducing bacterium isolated from the sediment of an alkaline crater lake in Mexico.</title>
        <authorList>
            <person name="Hirschler-Rea A."/>
        </authorList>
    </citation>
    <scope>NUCLEOTIDE SEQUENCE [LARGE SCALE GENOMIC DNA]</scope>
    <source>
        <strain evidence="2 3">PAR22N</strain>
    </source>
</reference>
<dbReference type="InterPro" id="IPR051531">
    <property type="entry name" value="N-acetyltransferase"/>
</dbReference>
<dbReference type="InterPro" id="IPR016181">
    <property type="entry name" value="Acyl_CoA_acyltransferase"/>
</dbReference>
<evidence type="ECO:0000313" key="2">
    <source>
        <dbReference type="EMBL" id="TYT74208.1"/>
    </source>
</evidence>
<dbReference type="Pfam" id="PF13302">
    <property type="entry name" value="Acetyltransf_3"/>
    <property type="match status" value="1"/>
</dbReference>
<dbReference type="GO" id="GO:0016747">
    <property type="term" value="F:acyltransferase activity, transferring groups other than amino-acyl groups"/>
    <property type="evidence" value="ECO:0007669"/>
    <property type="project" value="InterPro"/>
</dbReference>
<sequence length="190" mass="21684">MKSISDHIIQTRRMRLIPVCPILLEAENLSFKKLSRLLNAEIPEKWPPASLFPLKHWFQEKITSHPDKTGWFLWYGILERIQTDILIMSCGFMEPPDINGGVELGYALLQPWQEKGLASEAVQALLDWAFSHPHVTHVRAHTARGNLASSRILEKCGFIKLAPEAMKPAIDRYICHGNASDFKDFQEPMP</sequence>
<dbReference type="AlphaFoldDB" id="A0A5S5MEV2"/>
<dbReference type="OrthoDB" id="9801656at2"/>
<name>A0A5S5MEV2_9BACT</name>
<organism evidence="2 3">
    <name type="scientific">Desulfobotulus mexicanus</name>
    <dbReference type="NCBI Taxonomy" id="2586642"/>
    <lineage>
        <taxon>Bacteria</taxon>
        <taxon>Pseudomonadati</taxon>
        <taxon>Thermodesulfobacteriota</taxon>
        <taxon>Desulfobacteria</taxon>
        <taxon>Desulfobacterales</taxon>
        <taxon>Desulfobacteraceae</taxon>
        <taxon>Desulfobotulus</taxon>
    </lineage>
</organism>
<proteinExistence type="predicted"/>
<dbReference type="Proteomes" id="UP000321899">
    <property type="component" value="Unassembled WGS sequence"/>
</dbReference>
<dbReference type="EMBL" id="VDMB01000014">
    <property type="protein sequence ID" value="TYT74208.1"/>
    <property type="molecule type" value="Genomic_DNA"/>
</dbReference>
<accession>A0A5S5MEV2</accession>